<organism evidence="2 3">
    <name type="scientific">Bauldia litoralis</name>
    <dbReference type="NCBI Taxonomy" id="665467"/>
    <lineage>
        <taxon>Bacteria</taxon>
        <taxon>Pseudomonadati</taxon>
        <taxon>Pseudomonadota</taxon>
        <taxon>Alphaproteobacteria</taxon>
        <taxon>Hyphomicrobiales</taxon>
        <taxon>Kaistiaceae</taxon>
        <taxon>Bauldia</taxon>
    </lineage>
</organism>
<dbReference type="RefSeq" id="WP_090881447.1">
    <property type="nucleotide sequence ID" value="NZ_FMXQ01000026.1"/>
</dbReference>
<dbReference type="STRING" id="665467.SAMN02982931_04817"/>
<dbReference type="Proteomes" id="UP000199071">
    <property type="component" value="Unassembled WGS sequence"/>
</dbReference>
<evidence type="ECO:0000313" key="2">
    <source>
        <dbReference type="EMBL" id="SDB59656.1"/>
    </source>
</evidence>
<dbReference type="Gene3D" id="3.50.50.60">
    <property type="entry name" value="FAD/NAD(P)-binding domain"/>
    <property type="match status" value="1"/>
</dbReference>
<dbReference type="EMBL" id="FMXQ01000026">
    <property type="protein sequence ID" value="SDB59656.1"/>
    <property type="molecule type" value="Genomic_DNA"/>
</dbReference>
<name>A0A1G6EQM8_9HYPH</name>
<feature type="domain" description="FAD-binding" evidence="1">
    <location>
        <begin position="2"/>
        <end position="319"/>
    </location>
</feature>
<proteinExistence type="predicted"/>
<dbReference type="PANTHER" id="PTHR42685:SF22">
    <property type="entry name" value="CONDITIONED MEDIUM FACTOR RECEPTOR 1"/>
    <property type="match status" value="1"/>
</dbReference>
<evidence type="ECO:0000259" key="1">
    <source>
        <dbReference type="Pfam" id="PF01494"/>
    </source>
</evidence>
<keyword evidence="3" id="KW-1185">Reference proteome</keyword>
<sequence length="396" mass="42135">MYDVAIVGARCAGSALALMLARSGARVLLIDRTTFPSDTMSGHFIHPAGVSCLRRLGLYEDLLALGYPAQETMTVDFGAAILSGKPAAMPDGTTEGFAPRRFRFDPQLAEAAVAAGAELREGVSFVAPLIEDGRVVGMTTSAHSGENDVRAWLVVGADGKRSRVARMVGAGSYDVCEARTCAYYTYWTGADVASTRLFIRDGLFAVTVPCGDGSTFLAVQWPRSRFAEVRSDIEGHTRRTIASIPWLSERFAGARPVQRYVGSGDLDSFFRTAFGRGWALIGDAGNHKDPITAQGMTDAFLDAELLATALIDGLGGRRDLDVALSEFGRARDRRSMPMHRVTADLARLVLPPPEALAGMAAMSADPIAVGRFLGVMAGSVPPEEVFGPPAEQMAAA</sequence>
<reference evidence="2 3" key="1">
    <citation type="submission" date="2016-10" db="EMBL/GenBank/DDBJ databases">
        <authorList>
            <person name="de Groot N.N."/>
        </authorList>
    </citation>
    <scope>NUCLEOTIDE SEQUENCE [LARGE SCALE GENOMIC DNA]</scope>
    <source>
        <strain evidence="2 3">ATCC 35022</strain>
    </source>
</reference>
<dbReference type="AlphaFoldDB" id="A0A1G6EQM8"/>
<dbReference type="InterPro" id="IPR050407">
    <property type="entry name" value="Geranylgeranyl_reductase"/>
</dbReference>
<dbReference type="Pfam" id="PF01494">
    <property type="entry name" value="FAD_binding_3"/>
    <property type="match status" value="1"/>
</dbReference>
<dbReference type="GO" id="GO:0071949">
    <property type="term" value="F:FAD binding"/>
    <property type="evidence" value="ECO:0007669"/>
    <property type="project" value="InterPro"/>
</dbReference>
<dbReference type="InterPro" id="IPR002938">
    <property type="entry name" value="FAD-bd"/>
</dbReference>
<gene>
    <name evidence="2" type="ORF">SAMN02982931_04817</name>
</gene>
<dbReference type="PRINTS" id="PR00420">
    <property type="entry name" value="RNGMNOXGNASE"/>
</dbReference>
<accession>A0A1G6EQM8</accession>
<dbReference type="PANTHER" id="PTHR42685">
    <property type="entry name" value="GERANYLGERANYL DIPHOSPHATE REDUCTASE"/>
    <property type="match status" value="1"/>
</dbReference>
<dbReference type="InterPro" id="IPR036188">
    <property type="entry name" value="FAD/NAD-bd_sf"/>
</dbReference>
<evidence type="ECO:0000313" key="3">
    <source>
        <dbReference type="Proteomes" id="UP000199071"/>
    </source>
</evidence>
<protein>
    <submittedName>
        <fullName evidence="2">Dehydrogenase (Flavoprotein)</fullName>
    </submittedName>
</protein>
<dbReference type="SUPFAM" id="SSF51905">
    <property type="entry name" value="FAD/NAD(P)-binding domain"/>
    <property type="match status" value="1"/>
</dbReference>